<evidence type="ECO:0000259" key="8">
    <source>
        <dbReference type="PROSITE" id="PS51294"/>
    </source>
</evidence>
<evidence type="ECO:0000313" key="9">
    <source>
        <dbReference type="EMBL" id="KAE8056858.1"/>
    </source>
</evidence>
<dbReference type="OrthoDB" id="118550at2759"/>
<evidence type="ECO:0000256" key="1">
    <source>
        <dbReference type="ARBA" id="ARBA00004123"/>
    </source>
</evidence>
<evidence type="ECO:0000256" key="2">
    <source>
        <dbReference type="ARBA" id="ARBA00023125"/>
    </source>
</evidence>
<comment type="subcellular location">
    <subcellularLocation>
        <location evidence="1">Nucleus</location>
    </subcellularLocation>
</comment>
<keyword evidence="2" id="KW-0238">DNA-binding</keyword>
<dbReference type="GO" id="GO:0003677">
    <property type="term" value="F:DNA binding"/>
    <property type="evidence" value="ECO:0007669"/>
    <property type="project" value="UniProtKB-KW"/>
</dbReference>
<feature type="region of interest" description="Disordered" evidence="5">
    <location>
        <begin position="103"/>
        <end position="139"/>
    </location>
</feature>
<dbReference type="GO" id="GO:0008270">
    <property type="term" value="F:zinc ion binding"/>
    <property type="evidence" value="ECO:0007669"/>
    <property type="project" value="UniProtKB-KW"/>
</dbReference>
<accession>A0A5N6RAR4</accession>
<dbReference type="InterPro" id="IPR001878">
    <property type="entry name" value="Znf_CCHC"/>
</dbReference>
<sequence>MERKLRKCSQCGRTGHNYRTCNNVVNQSDRVKLFGVYLTNKGDGSVNNNLSRGNLSLNVATRVKNKGGPWSEEEHRQFLVGVKELGKSDWKGISKKFVSTRTSIQEQNSTPEDFLISPTEKTLSEPLSEATTPDDEDVNQFPHICLDIPPLAQMSPPTYATPNYCGTIPYMAGMHSNVPFIPMPNFGCPRYPYRHGTPLNFPACALVIIHPSI</sequence>
<dbReference type="GO" id="GO:0005634">
    <property type="term" value="C:nucleus"/>
    <property type="evidence" value="ECO:0007669"/>
    <property type="project" value="UniProtKB-SubCell"/>
</dbReference>
<dbReference type="PROSITE" id="PS50158">
    <property type="entry name" value="ZF_CCHC"/>
    <property type="match status" value="1"/>
</dbReference>
<dbReference type="Gene3D" id="1.10.10.60">
    <property type="entry name" value="Homeodomain-like"/>
    <property type="match status" value="1"/>
</dbReference>
<dbReference type="PROSITE" id="PS51294">
    <property type="entry name" value="HTH_MYB"/>
    <property type="match status" value="1"/>
</dbReference>
<keyword evidence="4" id="KW-0479">Metal-binding</keyword>
<keyword evidence="4" id="KW-0863">Zinc-finger</keyword>
<dbReference type="SUPFAM" id="SSF46689">
    <property type="entry name" value="Homeodomain-like"/>
    <property type="match status" value="1"/>
</dbReference>
<dbReference type="AlphaFoldDB" id="A0A5N6RAR4"/>
<dbReference type="GO" id="GO:0009723">
    <property type="term" value="P:response to ethylene"/>
    <property type="evidence" value="ECO:0007669"/>
    <property type="project" value="TreeGrafter"/>
</dbReference>
<dbReference type="CDD" id="cd00167">
    <property type="entry name" value="SANT"/>
    <property type="match status" value="1"/>
</dbReference>
<organism evidence="9 10">
    <name type="scientific">Carpinus fangiana</name>
    <dbReference type="NCBI Taxonomy" id="176857"/>
    <lineage>
        <taxon>Eukaryota</taxon>
        <taxon>Viridiplantae</taxon>
        <taxon>Streptophyta</taxon>
        <taxon>Embryophyta</taxon>
        <taxon>Tracheophyta</taxon>
        <taxon>Spermatophyta</taxon>
        <taxon>Magnoliopsida</taxon>
        <taxon>eudicotyledons</taxon>
        <taxon>Gunneridae</taxon>
        <taxon>Pentapetalae</taxon>
        <taxon>rosids</taxon>
        <taxon>fabids</taxon>
        <taxon>Fagales</taxon>
        <taxon>Betulaceae</taxon>
        <taxon>Carpinus</taxon>
    </lineage>
</organism>
<evidence type="ECO:0000256" key="5">
    <source>
        <dbReference type="SAM" id="MobiDB-lite"/>
    </source>
</evidence>
<keyword evidence="4" id="KW-0862">Zinc</keyword>
<dbReference type="GO" id="GO:0006355">
    <property type="term" value="P:regulation of DNA-templated transcription"/>
    <property type="evidence" value="ECO:0007669"/>
    <property type="project" value="UniProtKB-ARBA"/>
</dbReference>
<name>A0A5N6RAR4_9ROSI</name>
<feature type="domain" description="CCHC-type" evidence="7">
    <location>
        <begin position="6"/>
        <end position="21"/>
    </location>
</feature>
<evidence type="ECO:0000256" key="3">
    <source>
        <dbReference type="ARBA" id="ARBA00023242"/>
    </source>
</evidence>
<dbReference type="PANTHER" id="PTHR44191:SF45">
    <property type="entry name" value="TRANSCRIPTION FACTOR MYB1R1-LIKE"/>
    <property type="match status" value="1"/>
</dbReference>
<feature type="domain" description="HTH myb-type" evidence="8">
    <location>
        <begin position="66"/>
        <end position="105"/>
    </location>
</feature>
<dbReference type="Proteomes" id="UP000327013">
    <property type="component" value="Chromosome 5"/>
</dbReference>
<reference evidence="9 10" key="1">
    <citation type="submission" date="2019-06" db="EMBL/GenBank/DDBJ databases">
        <title>A chromosomal-level reference genome of Carpinus fangiana (Coryloideae, Betulaceae).</title>
        <authorList>
            <person name="Yang X."/>
            <person name="Wang Z."/>
            <person name="Zhang L."/>
            <person name="Hao G."/>
            <person name="Liu J."/>
            <person name="Yang Y."/>
        </authorList>
    </citation>
    <scope>NUCLEOTIDE SEQUENCE [LARGE SCALE GENOMIC DNA]</scope>
    <source>
        <strain evidence="9">Cfa_2016G</strain>
        <tissue evidence="9">Leaf</tissue>
    </source>
</reference>
<evidence type="ECO:0000259" key="6">
    <source>
        <dbReference type="PROSITE" id="PS50090"/>
    </source>
</evidence>
<evidence type="ECO:0000256" key="4">
    <source>
        <dbReference type="PROSITE-ProRule" id="PRU00047"/>
    </source>
</evidence>
<dbReference type="InterPro" id="IPR052245">
    <property type="entry name" value="Plant_Stress_Dev_TF"/>
</dbReference>
<evidence type="ECO:0000313" key="10">
    <source>
        <dbReference type="Proteomes" id="UP000327013"/>
    </source>
</evidence>
<dbReference type="InterPro" id="IPR001005">
    <property type="entry name" value="SANT/Myb"/>
</dbReference>
<dbReference type="EMBL" id="CM017325">
    <property type="protein sequence ID" value="KAE8056858.1"/>
    <property type="molecule type" value="Genomic_DNA"/>
</dbReference>
<feature type="domain" description="Myb-like" evidence="6">
    <location>
        <begin position="62"/>
        <end position="105"/>
    </location>
</feature>
<evidence type="ECO:0000259" key="7">
    <source>
        <dbReference type="PROSITE" id="PS50158"/>
    </source>
</evidence>
<dbReference type="Pfam" id="PF00249">
    <property type="entry name" value="Myb_DNA-binding"/>
    <property type="match status" value="1"/>
</dbReference>
<dbReference type="InterPro" id="IPR009057">
    <property type="entry name" value="Homeodomain-like_sf"/>
</dbReference>
<dbReference type="PROSITE" id="PS50090">
    <property type="entry name" value="MYB_LIKE"/>
    <property type="match status" value="1"/>
</dbReference>
<gene>
    <name evidence="9" type="ORF">FH972_013594</name>
</gene>
<dbReference type="SMART" id="SM00717">
    <property type="entry name" value="SANT"/>
    <property type="match status" value="1"/>
</dbReference>
<dbReference type="InterPro" id="IPR017930">
    <property type="entry name" value="Myb_dom"/>
</dbReference>
<protein>
    <submittedName>
        <fullName evidence="9">Uncharacterized protein</fullName>
    </submittedName>
</protein>
<dbReference type="GO" id="GO:0009739">
    <property type="term" value="P:response to gibberellin"/>
    <property type="evidence" value="ECO:0007669"/>
    <property type="project" value="TreeGrafter"/>
</dbReference>
<keyword evidence="10" id="KW-1185">Reference proteome</keyword>
<proteinExistence type="predicted"/>
<keyword evidence="3" id="KW-0539">Nucleus</keyword>
<dbReference type="PANTHER" id="PTHR44191">
    <property type="entry name" value="TRANSCRIPTION FACTOR KUA1"/>
    <property type="match status" value="1"/>
</dbReference>